<sequence>MTRITDSSSVGSTTRSLYGYVRERSDSRELPSSPLTSSPITLGSRGELRSEVMRSRSSSSTDPNVGLGTTSTSSTTSAPSSTLGYRSRQSTSATPNNSFVSKLCKNEGDLIMDRDVENNYDSSSCPALDRSASLSNTDEVVSLHMNGNDT</sequence>
<evidence type="ECO:0000313" key="3">
    <source>
        <dbReference type="Proteomes" id="UP000708208"/>
    </source>
</evidence>
<feature type="compositionally biased region" description="Polar residues" evidence="1">
    <location>
        <begin position="1"/>
        <end position="16"/>
    </location>
</feature>
<feature type="compositionally biased region" description="Low complexity" evidence="1">
    <location>
        <begin position="69"/>
        <end position="82"/>
    </location>
</feature>
<evidence type="ECO:0000256" key="1">
    <source>
        <dbReference type="SAM" id="MobiDB-lite"/>
    </source>
</evidence>
<protein>
    <submittedName>
        <fullName evidence="2">Uncharacterized protein</fullName>
    </submittedName>
</protein>
<dbReference type="Proteomes" id="UP000708208">
    <property type="component" value="Unassembled WGS sequence"/>
</dbReference>
<name>A0A8J2L9X1_9HEXA</name>
<gene>
    <name evidence="2" type="ORF">AFUS01_LOCUS41167</name>
</gene>
<feature type="compositionally biased region" description="Low complexity" evidence="1">
    <location>
        <begin position="30"/>
        <end position="44"/>
    </location>
</feature>
<keyword evidence="3" id="KW-1185">Reference proteome</keyword>
<accession>A0A8J2L9X1</accession>
<reference evidence="2" key="1">
    <citation type="submission" date="2021-06" db="EMBL/GenBank/DDBJ databases">
        <authorList>
            <person name="Hodson N. C."/>
            <person name="Mongue J. A."/>
            <person name="Jaron S. K."/>
        </authorList>
    </citation>
    <scope>NUCLEOTIDE SEQUENCE</scope>
</reference>
<feature type="compositionally biased region" description="Polar residues" evidence="1">
    <location>
        <begin position="83"/>
        <end position="100"/>
    </location>
</feature>
<dbReference type="EMBL" id="CAJVCH010560393">
    <property type="protein sequence ID" value="CAG7831423.1"/>
    <property type="molecule type" value="Genomic_DNA"/>
</dbReference>
<feature type="region of interest" description="Disordered" evidence="1">
    <location>
        <begin position="1"/>
        <end position="101"/>
    </location>
</feature>
<evidence type="ECO:0000313" key="2">
    <source>
        <dbReference type="EMBL" id="CAG7831423.1"/>
    </source>
</evidence>
<feature type="non-terminal residue" evidence="2">
    <location>
        <position position="150"/>
    </location>
</feature>
<proteinExistence type="predicted"/>
<dbReference type="AlphaFoldDB" id="A0A8J2L9X1"/>
<comment type="caution">
    <text evidence="2">The sequence shown here is derived from an EMBL/GenBank/DDBJ whole genome shotgun (WGS) entry which is preliminary data.</text>
</comment>
<organism evidence="2 3">
    <name type="scientific">Allacma fusca</name>
    <dbReference type="NCBI Taxonomy" id="39272"/>
    <lineage>
        <taxon>Eukaryota</taxon>
        <taxon>Metazoa</taxon>
        <taxon>Ecdysozoa</taxon>
        <taxon>Arthropoda</taxon>
        <taxon>Hexapoda</taxon>
        <taxon>Collembola</taxon>
        <taxon>Symphypleona</taxon>
        <taxon>Sminthuridae</taxon>
        <taxon>Allacma</taxon>
    </lineage>
</organism>